<evidence type="ECO:0000256" key="1">
    <source>
        <dbReference type="SAM" id="MobiDB-lite"/>
    </source>
</evidence>
<gene>
    <name evidence="2" type="ORF">CTZ28_41710</name>
</gene>
<dbReference type="AlphaFoldDB" id="A0A3M0HUF8"/>
<keyword evidence="3" id="KW-1185">Reference proteome</keyword>
<name>A0A3M0HUF8_9ACTN</name>
<evidence type="ECO:0000313" key="3">
    <source>
        <dbReference type="Proteomes" id="UP000270471"/>
    </source>
</evidence>
<protein>
    <submittedName>
        <fullName evidence="2">Uncharacterized protein</fullName>
    </submittedName>
</protein>
<dbReference type="EMBL" id="PENI01000046">
    <property type="protein sequence ID" value="RMB80195.1"/>
    <property type="molecule type" value="Genomic_DNA"/>
</dbReference>
<reference evidence="2 3" key="1">
    <citation type="submission" date="2017-11" db="EMBL/GenBank/DDBJ databases">
        <title>Draft genome of actinobacteria isolated from guarana (Paullinia cupana (Mart.) Ducke.</title>
        <authorList>
            <person name="Siqueira K.A."/>
            <person name="Liotti R.G."/>
            <person name="Mendes T.A.O."/>
            <person name="Soares M.A."/>
        </authorList>
    </citation>
    <scope>NUCLEOTIDE SEQUENCE [LARGE SCALE GENOMIC DNA]</scope>
    <source>
        <strain evidence="2 3">193</strain>
    </source>
</reference>
<organism evidence="2 3">
    <name type="scientific">Streptomyces shenzhenensis</name>
    <dbReference type="NCBI Taxonomy" id="943815"/>
    <lineage>
        <taxon>Bacteria</taxon>
        <taxon>Bacillati</taxon>
        <taxon>Actinomycetota</taxon>
        <taxon>Actinomycetes</taxon>
        <taxon>Kitasatosporales</taxon>
        <taxon>Streptomycetaceae</taxon>
        <taxon>Streptomyces</taxon>
    </lineage>
</organism>
<sequence>MLVFRITATKSGTEHTTSGGNSSSAPSPIMTLGPGGRTVRDADHGLKLERPLEDEESFVLSADLQASHSTF</sequence>
<evidence type="ECO:0000313" key="2">
    <source>
        <dbReference type="EMBL" id="RMB80195.1"/>
    </source>
</evidence>
<proteinExistence type="predicted"/>
<dbReference type="Proteomes" id="UP000270471">
    <property type="component" value="Unassembled WGS sequence"/>
</dbReference>
<feature type="compositionally biased region" description="Polar residues" evidence="1">
    <location>
        <begin position="8"/>
        <end position="26"/>
    </location>
</feature>
<comment type="caution">
    <text evidence="2">The sequence shown here is derived from an EMBL/GenBank/DDBJ whole genome shotgun (WGS) entry which is preliminary data.</text>
</comment>
<feature type="region of interest" description="Disordered" evidence="1">
    <location>
        <begin position="7"/>
        <end position="39"/>
    </location>
</feature>
<accession>A0A3M0HUF8</accession>